<feature type="compositionally biased region" description="Basic and acidic residues" evidence="3">
    <location>
        <begin position="236"/>
        <end position="248"/>
    </location>
</feature>
<feature type="region of interest" description="Disordered" evidence="3">
    <location>
        <begin position="230"/>
        <end position="251"/>
    </location>
</feature>
<keyword evidence="5" id="KW-1185">Reference proteome</keyword>
<comment type="subcellular location">
    <subcellularLocation>
        <location evidence="1">Nucleus</location>
    </subcellularLocation>
</comment>
<evidence type="ECO:0000256" key="3">
    <source>
        <dbReference type="SAM" id="MobiDB-lite"/>
    </source>
</evidence>
<dbReference type="InterPro" id="IPR046327">
    <property type="entry name" value="HXA1/B1/D1"/>
</dbReference>
<dbReference type="PANTHER" id="PTHR45946:SF4">
    <property type="entry name" value="HOMEOBOX PROTEIN ROUGH-RELATED"/>
    <property type="match status" value="1"/>
</dbReference>
<sequence length="301" mass="32921">VNSYQELACNGEGNRVRSNGRRTSVRPGEVMIRDLDQITSPEVSADCTVSQLRVCSGSSSPSLNTESGLFHHASGLPPLLSSPLLSPGSRARLPGLGYSSSTHNTATEALARSEFGCVNAHFQIYTHDGPKIHFAVVDSGSHSDPKCKVPELSHRSKTFEWVKVKRTRPRTAKMHMACGLSIVSWGSVWTEDVEVTTDGHHLTANRIPRTNFKAKQLTELEKEFREGVLDAGQKSGHLERPAAERDAGEDLVPEPAHETQYIYARGPSSPGDPFGVLEMLRTLTLQQLGHLTRPRALPNTN</sequence>
<dbReference type="GO" id="GO:0000981">
    <property type="term" value="F:DNA-binding transcription factor activity, RNA polymerase II-specific"/>
    <property type="evidence" value="ECO:0007669"/>
    <property type="project" value="TreeGrafter"/>
</dbReference>
<reference evidence="4" key="1">
    <citation type="submission" date="2025-08" db="UniProtKB">
        <authorList>
            <consortium name="Ensembl"/>
        </authorList>
    </citation>
    <scope>IDENTIFICATION</scope>
</reference>
<protein>
    <submittedName>
        <fullName evidence="4">Uncharacterized LOC109869675</fullName>
    </submittedName>
</protein>
<organism evidence="4 5">
    <name type="scientific">Oncorhynchus kisutch</name>
    <name type="common">Coho salmon</name>
    <name type="synonym">Salmo kisutch</name>
    <dbReference type="NCBI Taxonomy" id="8019"/>
    <lineage>
        <taxon>Eukaryota</taxon>
        <taxon>Metazoa</taxon>
        <taxon>Chordata</taxon>
        <taxon>Craniata</taxon>
        <taxon>Vertebrata</taxon>
        <taxon>Euteleostomi</taxon>
        <taxon>Actinopterygii</taxon>
        <taxon>Neopterygii</taxon>
        <taxon>Teleostei</taxon>
        <taxon>Protacanthopterygii</taxon>
        <taxon>Salmoniformes</taxon>
        <taxon>Salmonidae</taxon>
        <taxon>Salmoninae</taxon>
        <taxon>Oncorhynchus</taxon>
    </lineage>
</organism>
<dbReference type="GeneTree" id="ENSGT00990000208196"/>
<reference evidence="4" key="2">
    <citation type="submission" date="2025-09" db="UniProtKB">
        <authorList>
            <consortium name="Ensembl"/>
        </authorList>
    </citation>
    <scope>IDENTIFICATION</scope>
</reference>
<dbReference type="Ensembl" id="ENSOKIT00005029397.1">
    <property type="protein sequence ID" value="ENSOKIP00005027753.1"/>
    <property type="gene ID" value="ENSOKIG00005012076.1"/>
</dbReference>
<name>A0A8C7FGG8_ONCKI</name>
<evidence type="ECO:0000256" key="2">
    <source>
        <dbReference type="ARBA" id="ARBA00022473"/>
    </source>
</evidence>
<dbReference type="GO" id="GO:0000978">
    <property type="term" value="F:RNA polymerase II cis-regulatory region sequence-specific DNA binding"/>
    <property type="evidence" value="ECO:0007669"/>
    <property type="project" value="TreeGrafter"/>
</dbReference>
<dbReference type="AlphaFoldDB" id="A0A8C7FGG8"/>
<gene>
    <name evidence="4" type="primary">hoxc1a</name>
</gene>
<accession>A0A8C7FGG8</accession>
<dbReference type="Gene3D" id="1.10.10.60">
    <property type="entry name" value="Homeodomain-like"/>
    <property type="match status" value="1"/>
</dbReference>
<dbReference type="PANTHER" id="PTHR45946">
    <property type="entry name" value="HOMEOBOX PROTEIN ROUGH-RELATED"/>
    <property type="match status" value="1"/>
</dbReference>
<evidence type="ECO:0000313" key="5">
    <source>
        <dbReference type="Proteomes" id="UP000694557"/>
    </source>
</evidence>
<keyword evidence="2" id="KW-0217">Developmental protein</keyword>
<proteinExistence type="predicted"/>
<evidence type="ECO:0000256" key="1">
    <source>
        <dbReference type="ARBA" id="ARBA00004123"/>
    </source>
</evidence>
<evidence type="ECO:0000313" key="4">
    <source>
        <dbReference type="Ensembl" id="ENSOKIP00005027753.1"/>
    </source>
</evidence>
<dbReference type="GO" id="GO:0005634">
    <property type="term" value="C:nucleus"/>
    <property type="evidence" value="ECO:0007669"/>
    <property type="project" value="UniProtKB-SubCell"/>
</dbReference>
<dbReference type="Proteomes" id="UP000694557">
    <property type="component" value="Unassembled WGS sequence"/>
</dbReference>